<evidence type="ECO:0000256" key="5">
    <source>
        <dbReference type="ARBA" id="ARBA00023163"/>
    </source>
</evidence>
<keyword evidence="5" id="KW-0804">Transcription</keyword>
<feature type="compositionally biased region" description="Basic and acidic residues" evidence="7">
    <location>
        <begin position="10"/>
        <end position="22"/>
    </location>
</feature>
<dbReference type="CDD" id="cd12148">
    <property type="entry name" value="fungal_TF_MHR"/>
    <property type="match status" value="1"/>
</dbReference>
<dbReference type="InterPro" id="IPR051615">
    <property type="entry name" value="Transcr_Regulatory_Elem"/>
</dbReference>
<dbReference type="PANTHER" id="PTHR31313:SF86">
    <property type="entry name" value="ZN(2)-C6 FUNGAL-TYPE DOMAIN-CONTAINING PROTEIN"/>
    <property type="match status" value="1"/>
</dbReference>
<keyword evidence="6" id="KW-0539">Nucleus</keyword>
<dbReference type="EMBL" id="PXOA01000655">
    <property type="protein sequence ID" value="RFU73384.1"/>
    <property type="molecule type" value="Genomic_DNA"/>
</dbReference>
<evidence type="ECO:0000256" key="4">
    <source>
        <dbReference type="ARBA" id="ARBA00023125"/>
    </source>
</evidence>
<dbReference type="GO" id="GO:0006351">
    <property type="term" value="P:DNA-templated transcription"/>
    <property type="evidence" value="ECO:0007669"/>
    <property type="project" value="InterPro"/>
</dbReference>
<dbReference type="AlphaFoldDB" id="A0A395NBS4"/>
<dbReference type="Pfam" id="PF04082">
    <property type="entry name" value="Fungal_trans"/>
    <property type="match status" value="1"/>
</dbReference>
<evidence type="ECO:0000313" key="9">
    <source>
        <dbReference type="EMBL" id="RFU73384.1"/>
    </source>
</evidence>
<organism evidence="9 10">
    <name type="scientific">Trichoderma arundinaceum</name>
    <dbReference type="NCBI Taxonomy" id="490622"/>
    <lineage>
        <taxon>Eukaryota</taxon>
        <taxon>Fungi</taxon>
        <taxon>Dikarya</taxon>
        <taxon>Ascomycota</taxon>
        <taxon>Pezizomycotina</taxon>
        <taxon>Sordariomycetes</taxon>
        <taxon>Hypocreomycetidae</taxon>
        <taxon>Hypocreales</taxon>
        <taxon>Hypocreaceae</taxon>
        <taxon>Trichoderma</taxon>
    </lineage>
</organism>
<comment type="caution">
    <text evidence="9">The sequence shown here is derived from an EMBL/GenBank/DDBJ whole genome shotgun (WGS) entry which is preliminary data.</text>
</comment>
<reference evidence="9 10" key="1">
    <citation type="journal article" date="2018" name="PLoS Pathog.">
        <title>Evolution of structural diversity of trichothecenes, a family of toxins produced by plant pathogenic and entomopathogenic fungi.</title>
        <authorList>
            <person name="Proctor R.H."/>
            <person name="McCormick S.P."/>
            <person name="Kim H.S."/>
            <person name="Cardoza R.E."/>
            <person name="Stanley A.M."/>
            <person name="Lindo L."/>
            <person name="Kelly A."/>
            <person name="Brown D.W."/>
            <person name="Lee T."/>
            <person name="Vaughan M.M."/>
            <person name="Alexander N.J."/>
            <person name="Busman M."/>
            <person name="Gutierrez S."/>
        </authorList>
    </citation>
    <scope>NUCLEOTIDE SEQUENCE [LARGE SCALE GENOMIC DNA]</scope>
    <source>
        <strain evidence="9 10">IBT 40837</strain>
    </source>
</reference>
<evidence type="ECO:0000256" key="3">
    <source>
        <dbReference type="ARBA" id="ARBA00023015"/>
    </source>
</evidence>
<dbReference type="STRING" id="490622.A0A395NBS4"/>
<keyword evidence="2" id="KW-0862">Zinc</keyword>
<dbReference type="PANTHER" id="PTHR31313">
    <property type="entry name" value="TY1 ENHANCER ACTIVATOR"/>
    <property type="match status" value="1"/>
</dbReference>
<keyword evidence="4" id="KW-0238">DNA-binding</keyword>
<evidence type="ECO:0000313" key="10">
    <source>
        <dbReference type="Proteomes" id="UP000266272"/>
    </source>
</evidence>
<dbReference type="Proteomes" id="UP000266272">
    <property type="component" value="Unassembled WGS sequence"/>
</dbReference>
<evidence type="ECO:0000256" key="7">
    <source>
        <dbReference type="SAM" id="MobiDB-lite"/>
    </source>
</evidence>
<evidence type="ECO:0000256" key="2">
    <source>
        <dbReference type="ARBA" id="ARBA00022833"/>
    </source>
</evidence>
<evidence type="ECO:0000256" key="6">
    <source>
        <dbReference type="ARBA" id="ARBA00023242"/>
    </source>
</evidence>
<keyword evidence="1" id="KW-0479">Metal-binding</keyword>
<feature type="domain" description="Xylanolytic transcriptional activator regulatory" evidence="8">
    <location>
        <begin position="266"/>
        <end position="343"/>
    </location>
</feature>
<accession>A0A395NBS4</accession>
<feature type="region of interest" description="Disordered" evidence="7">
    <location>
        <begin position="1"/>
        <end position="81"/>
    </location>
</feature>
<dbReference type="OrthoDB" id="4161332at2759"/>
<protein>
    <submittedName>
        <fullName evidence="9">Nitrogen assimilation transcription factor nira</fullName>
    </submittedName>
</protein>
<feature type="compositionally biased region" description="Basic and acidic residues" evidence="7">
    <location>
        <begin position="61"/>
        <end position="74"/>
    </location>
</feature>
<dbReference type="GO" id="GO:0008270">
    <property type="term" value="F:zinc ion binding"/>
    <property type="evidence" value="ECO:0007669"/>
    <property type="project" value="InterPro"/>
</dbReference>
<sequence>MQGLIVKTAQRMEESVEEENARLRQQAEALRSAPEQRQAREEQIHVDIPSSKSSVRSGRLSPEKSDTSMRDRGHNITSNGLDATESNKVVFNGPTSAMFDRQYPPTRDAPAASRVDVSIKTQLLAEAAKQRQLEPINFRSKKLYFADIDPSLGMSLLSVFWNRQHAIGSIIYRPSFMRDMACQGTYFSRLLLNSVFFHASKHAPGVGGTCDDSDNCNPGRQFRQKAEDLLFDRETQVLCKSSIPTIQALLLLSDALFSWCDERSLSWHYLGIATNMIIDLGIHSETSPLMFEKSLSPEDVEIRRRVFWSAFVLDKVQSIYQGRPARLRDMDCSVPMLFLDEYEELELFNSVGYSEVARTLDLPTHSGSTFVHLCRLSTIADRILASLYTEESLRRDNDELYKVSLALHAQLIQWRESSPEHLKIHFDNQTAADTMALPHTLSLILMFYALVILLHRPFVSEGHLSSTTRSPTYHASSLCENAASRIDTMLRHYKKHWCMKSPPYFVSYATYVSATIHIRIAAEKPPASEACNRLQNCLEILSEHQRVCRAPRRSMDILVRLMRRLNVDVGSVFIGFRDSEGQSSLPYDSGALGMNSGYQLNRDALNRVPLKSLRSRDTINDMGVAATESTKTPTFHPDLGSSSSTFSIDNLCEQANPASFPTDNGIDSLFTDMNFDFDPLFGFDMDQADFLQDIPF</sequence>
<feature type="compositionally biased region" description="Low complexity" evidence="7">
    <location>
        <begin position="50"/>
        <end position="60"/>
    </location>
</feature>
<name>A0A395NBS4_TRIAR</name>
<gene>
    <name evidence="9" type="ORF">TARUN_8867</name>
</gene>
<dbReference type="InterPro" id="IPR007219">
    <property type="entry name" value="XnlR_reg_dom"/>
</dbReference>
<proteinExistence type="predicted"/>
<keyword evidence="3" id="KW-0805">Transcription regulation</keyword>
<dbReference type="SMART" id="SM00906">
    <property type="entry name" value="Fungal_trans"/>
    <property type="match status" value="1"/>
</dbReference>
<keyword evidence="10" id="KW-1185">Reference proteome</keyword>
<dbReference type="GO" id="GO:0003677">
    <property type="term" value="F:DNA binding"/>
    <property type="evidence" value="ECO:0007669"/>
    <property type="project" value="UniProtKB-KW"/>
</dbReference>
<evidence type="ECO:0000256" key="1">
    <source>
        <dbReference type="ARBA" id="ARBA00022723"/>
    </source>
</evidence>
<evidence type="ECO:0000259" key="8">
    <source>
        <dbReference type="SMART" id="SM00906"/>
    </source>
</evidence>